<dbReference type="GeneID" id="116298629"/>
<accession>A0A6P8I6P3</accession>
<reference evidence="2 3" key="1">
    <citation type="submission" date="2025-04" db="UniProtKB">
        <authorList>
            <consortium name="RefSeq"/>
        </authorList>
    </citation>
    <scope>IDENTIFICATION</scope>
    <source>
        <tissue evidence="2 3">Tentacle</tissue>
    </source>
</reference>
<name>A0A6P8I6P3_ACTTE</name>
<dbReference type="KEGG" id="aten:116298629"/>
<evidence type="ECO:0000313" key="1">
    <source>
        <dbReference type="Proteomes" id="UP000515163"/>
    </source>
</evidence>
<proteinExistence type="predicted"/>
<gene>
    <name evidence="2 3" type="primary">LOC116298629</name>
</gene>
<evidence type="ECO:0000313" key="2">
    <source>
        <dbReference type="RefSeq" id="XP_031563010.1"/>
    </source>
</evidence>
<keyword evidence="1" id="KW-1185">Reference proteome</keyword>
<sequence length="485" mass="54733">MTTNTQQPAKPSKLIKPNSFEPNNHWVNKGYEKPIDPVAKCFLKLDKPSIVRRYCMLNPMVSKEELETSLAYQPKYFVWAGADLMKVATKDGQKKMVLIENNSCPSGQKYMPLVDEEQKYGGYRTFLERTFKRALNSTKVIQGELAVLYDKNPIEASGYAHAMADLFNEEVHYVSAYVDEKSPGFEFRDGVLHVFGEDQTWHPIRAAFRYVTQRPWNRLPISPKTVIVNPSIVCLAGGRNKLLASKAYSSFNKELMDTGLAINTPLTICDVQRRDIPNWVAKFGGQAVIKVPYSNAGQGVYIIKNEEQLQDFLNNNHPYELYIVQELIGIREEGHEGVQRYTHIGTLPSEKGCVYVSDVRMMVSSSPTGLRPVGMYSRRAGRPIVDGFGEVSDHAEAFMTNLSFKNPDGTWNSDVDRMIRHDCHNFLQLGLGLDDLIEAYVQTVLSTIAIDKMAQALCDENGQFSKEVFQSLNNDSLLLSEIMNS</sequence>
<organism evidence="1 3">
    <name type="scientific">Actinia tenebrosa</name>
    <name type="common">Australian red waratah sea anemone</name>
    <dbReference type="NCBI Taxonomy" id="6105"/>
    <lineage>
        <taxon>Eukaryota</taxon>
        <taxon>Metazoa</taxon>
        <taxon>Cnidaria</taxon>
        <taxon>Anthozoa</taxon>
        <taxon>Hexacorallia</taxon>
        <taxon>Actiniaria</taxon>
        <taxon>Actiniidae</taxon>
        <taxon>Actinia</taxon>
    </lineage>
</organism>
<evidence type="ECO:0000313" key="3">
    <source>
        <dbReference type="RefSeq" id="XP_031563011.1"/>
    </source>
</evidence>
<dbReference type="RefSeq" id="XP_031563011.1">
    <property type="nucleotide sequence ID" value="XM_031707151.1"/>
</dbReference>
<dbReference type="AlphaFoldDB" id="A0A6P8I6P3"/>
<dbReference type="Proteomes" id="UP000515163">
    <property type="component" value="Unplaced"/>
</dbReference>
<dbReference type="OrthoDB" id="10268014at2759"/>
<dbReference type="SUPFAM" id="SSF56059">
    <property type="entry name" value="Glutathione synthetase ATP-binding domain-like"/>
    <property type="match status" value="1"/>
</dbReference>
<protein>
    <submittedName>
        <fullName evidence="2 3">Uncharacterized protein LOC116298629</fullName>
    </submittedName>
</protein>
<dbReference type="RefSeq" id="XP_031563010.1">
    <property type="nucleotide sequence ID" value="XM_031707150.1"/>
</dbReference>